<dbReference type="Pfam" id="PF12728">
    <property type="entry name" value="HTH_17"/>
    <property type="match status" value="1"/>
</dbReference>
<evidence type="ECO:0000313" key="2">
    <source>
        <dbReference type="EMBL" id="PDX82005.1"/>
    </source>
</evidence>
<evidence type="ECO:0000313" key="3">
    <source>
        <dbReference type="Proteomes" id="UP000220005"/>
    </source>
</evidence>
<sequence length="123" mass="14032">MSEIAACTLIQEEPDRKTDRYMMMFKDYPDVVSVDILQEMLGICRKNAYLLVKQNKIHSARVGRSYKIPKLCVVEYLIDQNRQLGGMRLSNSLAPSLQNTPESSKLMMPKQRTFGCEQKGASL</sequence>
<name>A0A2A7AS37_9FIRM</name>
<dbReference type="Proteomes" id="UP000220005">
    <property type="component" value="Unassembled WGS sequence"/>
</dbReference>
<reference evidence="2 3" key="1">
    <citation type="journal article" date="2017" name="Front. Microbiol.">
        <title>New Insights into the Diversity of the Genus Faecalibacterium.</title>
        <authorList>
            <person name="Benevides L."/>
            <person name="Burman S."/>
            <person name="Martin R."/>
            <person name="Robert V."/>
            <person name="Thomas M."/>
            <person name="Miquel S."/>
            <person name="Chain F."/>
            <person name="Sokol H."/>
            <person name="Bermudez-Humaran L.G."/>
            <person name="Morrison M."/>
            <person name="Langella P."/>
            <person name="Azevedo V.A."/>
            <person name="Chatel J.M."/>
            <person name="Soares S."/>
        </authorList>
    </citation>
    <scope>NUCLEOTIDE SEQUENCE [LARGE SCALE GENOMIC DNA]</scope>
    <source>
        <strain evidence="2 3">CNCM I 4575</strain>
    </source>
</reference>
<evidence type="ECO:0000259" key="1">
    <source>
        <dbReference type="Pfam" id="PF12728"/>
    </source>
</evidence>
<dbReference type="EMBL" id="NMTY01000005">
    <property type="protein sequence ID" value="PDX82005.1"/>
    <property type="molecule type" value="Genomic_DNA"/>
</dbReference>
<dbReference type="InterPro" id="IPR041657">
    <property type="entry name" value="HTH_17"/>
</dbReference>
<proteinExistence type="predicted"/>
<keyword evidence="2" id="KW-0238">DNA-binding</keyword>
<feature type="domain" description="Helix-turn-helix" evidence="1">
    <location>
        <begin position="37"/>
        <end position="77"/>
    </location>
</feature>
<accession>A0A2A7AS37</accession>
<organism evidence="2 3">
    <name type="scientific">Faecalibacterium prausnitzii</name>
    <dbReference type="NCBI Taxonomy" id="853"/>
    <lineage>
        <taxon>Bacteria</taxon>
        <taxon>Bacillati</taxon>
        <taxon>Bacillota</taxon>
        <taxon>Clostridia</taxon>
        <taxon>Eubacteriales</taxon>
        <taxon>Oscillospiraceae</taxon>
        <taxon>Faecalibacterium</taxon>
    </lineage>
</organism>
<gene>
    <name evidence="2" type="ORF">CGS58_03955</name>
</gene>
<comment type="caution">
    <text evidence="2">The sequence shown here is derived from an EMBL/GenBank/DDBJ whole genome shotgun (WGS) entry which is preliminary data.</text>
</comment>
<dbReference type="RefSeq" id="WP_097839048.1">
    <property type="nucleotide sequence ID" value="NZ_NMTY01000005.1"/>
</dbReference>
<dbReference type="AlphaFoldDB" id="A0A2A7AS37"/>
<dbReference type="GO" id="GO:0003677">
    <property type="term" value="F:DNA binding"/>
    <property type="evidence" value="ECO:0007669"/>
    <property type="project" value="UniProtKB-KW"/>
</dbReference>
<protein>
    <submittedName>
        <fullName evidence="2">DNA-binding protein</fullName>
    </submittedName>
</protein>